<proteinExistence type="predicted"/>
<comment type="caution">
    <text evidence="3">The sequence shown here is derived from an EMBL/GenBank/DDBJ whole genome shotgun (WGS) entry which is preliminary data.</text>
</comment>
<dbReference type="InterPro" id="IPR011010">
    <property type="entry name" value="DNA_brk_join_enz"/>
</dbReference>
<evidence type="ECO:0000313" key="4">
    <source>
        <dbReference type="Proteomes" id="UP000479226"/>
    </source>
</evidence>
<keyword evidence="4" id="KW-1185">Reference proteome</keyword>
<accession>A0ABX0DLZ0</accession>
<gene>
    <name evidence="3" type="ORF">G6N77_17600</name>
</gene>
<dbReference type="SUPFAM" id="SSF56349">
    <property type="entry name" value="DNA breaking-rejoining enzymes"/>
    <property type="match status" value="1"/>
</dbReference>
<dbReference type="PROSITE" id="PS51898">
    <property type="entry name" value="TYR_RECOMBINASE"/>
    <property type="match status" value="1"/>
</dbReference>
<evidence type="ECO:0000256" key="1">
    <source>
        <dbReference type="ARBA" id="ARBA00023172"/>
    </source>
</evidence>
<dbReference type="Gene3D" id="1.10.443.10">
    <property type="entry name" value="Intergrase catalytic core"/>
    <property type="match status" value="1"/>
</dbReference>
<dbReference type="InterPro" id="IPR050090">
    <property type="entry name" value="Tyrosine_recombinase_XerCD"/>
</dbReference>
<evidence type="ECO:0000313" key="3">
    <source>
        <dbReference type="EMBL" id="NGN85263.1"/>
    </source>
</evidence>
<dbReference type="InterPro" id="IPR013762">
    <property type="entry name" value="Integrase-like_cat_sf"/>
</dbReference>
<protein>
    <submittedName>
        <fullName evidence="3">Tyrosine-type recombinase/integrase</fullName>
    </submittedName>
</protein>
<keyword evidence="1" id="KW-0233">DNA recombination</keyword>
<dbReference type="Pfam" id="PF00589">
    <property type="entry name" value="Phage_integrase"/>
    <property type="match status" value="1"/>
</dbReference>
<dbReference type="RefSeq" id="WP_165183476.1">
    <property type="nucleotide sequence ID" value="NZ_JAAKZI010000043.1"/>
</dbReference>
<evidence type="ECO:0000259" key="2">
    <source>
        <dbReference type="PROSITE" id="PS51898"/>
    </source>
</evidence>
<organism evidence="3 4">
    <name type="scientific">Arthrobacter silviterrae</name>
    <dbReference type="NCBI Taxonomy" id="2026658"/>
    <lineage>
        <taxon>Bacteria</taxon>
        <taxon>Bacillati</taxon>
        <taxon>Actinomycetota</taxon>
        <taxon>Actinomycetes</taxon>
        <taxon>Micrococcales</taxon>
        <taxon>Micrococcaceae</taxon>
        <taxon>Arthrobacter</taxon>
    </lineage>
</organism>
<feature type="domain" description="Tyr recombinase" evidence="2">
    <location>
        <begin position="112"/>
        <end position="313"/>
    </location>
</feature>
<dbReference type="InterPro" id="IPR002104">
    <property type="entry name" value="Integrase_catalytic"/>
</dbReference>
<dbReference type="EMBL" id="JAAKZI010000043">
    <property type="protein sequence ID" value="NGN85263.1"/>
    <property type="molecule type" value="Genomic_DNA"/>
</dbReference>
<dbReference type="PANTHER" id="PTHR30349:SF64">
    <property type="entry name" value="PROPHAGE INTEGRASE INTD-RELATED"/>
    <property type="match status" value="1"/>
</dbReference>
<dbReference type="PANTHER" id="PTHR30349">
    <property type="entry name" value="PHAGE INTEGRASE-RELATED"/>
    <property type="match status" value="1"/>
</dbReference>
<dbReference type="Proteomes" id="UP000479226">
    <property type="component" value="Unassembled WGS sequence"/>
</dbReference>
<reference evidence="3 4" key="1">
    <citation type="submission" date="2020-02" db="EMBL/GenBank/DDBJ databases">
        <title>Genome sequence of the type strain DSM 27180 of Arthrobacter silviterrae.</title>
        <authorList>
            <person name="Gao J."/>
            <person name="Sun J."/>
        </authorList>
    </citation>
    <scope>NUCLEOTIDE SEQUENCE [LARGE SCALE GENOMIC DNA]</scope>
    <source>
        <strain evidence="3 4">DSM 27180</strain>
    </source>
</reference>
<name>A0ABX0DLZ0_9MICC</name>
<sequence length="329" mass="36750">MRFDEQASYYESVFAAHMAGFIRYKRAQGLSYADVPWSLRALSRFIASTGLTDLAISQELVDQWCCRRPNERRSTQHGRVVRTNQFLIYLAALGLPVAFPQSPNCRGDRESFTPYVFTRRELDQLFAACDRLKAKAPSVMPVLLPVLFRLLYGCGLRVSEALNLTRGDVDLNNGCLTVRHAKFDQDRLVPLSSSMADIMRRYDATAPRLFTAERDTRFLTHKDGRPVTSDSIYRWFRKTLWAAGISHGGRGHGPRVHDLRHAFAVYSLKAMVDQGADVYWALPALATYLGHASVAATGQYVRLIPDMFPEVTAAVSAIASRAIPGGGSE</sequence>